<organism evidence="1 2">
    <name type="scientific">Pyrenophora teres f. teres</name>
    <dbReference type="NCBI Taxonomy" id="97479"/>
    <lineage>
        <taxon>Eukaryota</taxon>
        <taxon>Fungi</taxon>
        <taxon>Dikarya</taxon>
        <taxon>Ascomycota</taxon>
        <taxon>Pezizomycotina</taxon>
        <taxon>Dothideomycetes</taxon>
        <taxon>Pleosporomycetidae</taxon>
        <taxon>Pleosporales</taxon>
        <taxon>Pleosporineae</taxon>
        <taxon>Pleosporaceae</taxon>
        <taxon>Pyrenophora</taxon>
    </lineage>
</organism>
<proteinExistence type="predicted"/>
<gene>
    <name evidence="1" type="ORF">PTTW11_09565</name>
</gene>
<sequence>MIFTQTLLLAVGIASVAAAPAPAPAPKPIMLEVDDVILHGNGRAMVMKRSEFDLLEKLRNSPELPPAPAGWDGEKVVPPKVWDYKKIVQSRSVETGNRTTRDIPMHERHGKRKITTIAIPRNSNRFLGWDVPMSNVAKGLVTISVSRGFSAANSVSFGVRGELTPIPTILSLGGSAEVSRSWTTTDTNTFIGPVPQGKYGAFVSNPWTTRTTGDIWVGTIGGGGTITPYQIDKLESKQYGALSWVDGLISICAKPEFPLTRCLGAGLV</sequence>
<dbReference type="EMBL" id="HG992985">
    <property type="protein sequence ID" value="CAE7206517.1"/>
    <property type="molecule type" value="Genomic_DNA"/>
</dbReference>
<name>A0A6S6WM32_9PLEO</name>
<protein>
    <recommendedName>
        <fullName evidence="3">Celp0028 effector like protein</fullName>
    </recommendedName>
</protein>
<reference evidence="1" key="1">
    <citation type="submission" date="2021-02" db="EMBL/GenBank/DDBJ databases">
        <authorList>
            <person name="Syme A R."/>
            <person name="Syme A R."/>
            <person name="Moolhuijzen P."/>
        </authorList>
    </citation>
    <scope>NUCLEOTIDE SEQUENCE</scope>
    <source>
        <strain evidence="1">W1-1</strain>
    </source>
</reference>
<evidence type="ECO:0000313" key="1">
    <source>
        <dbReference type="EMBL" id="CAE7206517.1"/>
    </source>
</evidence>
<evidence type="ECO:0000313" key="2">
    <source>
        <dbReference type="Proteomes" id="UP000472372"/>
    </source>
</evidence>
<dbReference type="AlphaFoldDB" id="A0A6S6WM32"/>
<accession>A0A6S6WM32</accession>
<evidence type="ECO:0008006" key="3">
    <source>
        <dbReference type="Google" id="ProtNLM"/>
    </source>
</evidence>
<dbReference type="Proteomes" id="UP000472372">
    <property type="component" value="Chromosome 9"/>
</dbReference>